<protein>
    <submittedName>
        <fullName evidence="2">Uncharacterized protein</fullName>
    </submittedName>
</protein>
<accession>A0A0F9AN93</accession>
<proteinExistence type="predicted"/>
<gene>
    <name evidence="2" type="ORF">LCGC14_2891360</name>
</gene>
<keyword evidence="1" id="KW-0812">Transmembrane</keyword>
<keyword evidence="1" id="KW-0472">Membrane</keyword>
<dbReference type="EMBL" id="LAZR01056674">
    <property type="protein sequence ID" value="KKK73686.1"/>
    <property type="molecule type" value="Genomic_DNA"/>
</dbReference>
<comment type="caution">
    <text evidence="2">The sequence shown here is derived from an EMBL/GenBank/DDBJ whole genome shotgun (WGS) entry which is preliminary data.</text>
</comment>
<dbReference type="AlphaFoldDB" id="A0A0F9AN93"/>
<name>A0A0F9AN93_9ZZZZ</name>
<evidence type="ECO:0000256" key="1">
    <source>
        <dbReference type="SAM" id="Phobius"/>
    </source>
</evidence>
<reference evidence="2" key="1">
    <citation type="journal article" date="2015" name="Nature">
        <title>Complex archaea that bridge the gap between prokaryotes and eukaryotes.</title>
        <authorList>
            <person name="Spang A."/>
            <person name="Saw J.H."/>
            <person name="Jorgensen S.L."/>
            <person name="Zaremba-Niedzwiedzka K."/>
            <person name="Martijn J."/>
            <person name="Lind A.E."/>
            <person name="van Eijk R."/>
            <person name="Schleper C."/>
            <person name="Guy L."/>
            <person name="Ettema T.J."/>
        </authorList>
    </citation>
    <scope>NUCLEOTIDE SEQUENCE</scope>
</reference>
<organism evidence="2">
    <name type="scientific">marine sediment metagenome</name>
    <dbReference type="NCBI Taxonomy" id="412755"/>
    <lineage>
        <taxon>unclassified sequences</taxon>
        <taxon>metagenomes</taxon>
        <taxon>ecological metagenomes</taxon>
    </lineage>
</organism>
<feature type="transmembrane region" description="Helical" evidence="1">
    <location>
        <begin position="12"/>
        <end position="29"/>
    </location>
</feature>
<sequence>MDKLLSIAAARVFVLVFFSVIIGYQVVSGHPVDELITSIVMVAVGFFFGRTSGNGPSSSSVS</sequence>
<keyword evidence="1" id="KW-1133">Transmembrane helix</keyword>
<evidence type="ECO:0000313" key="2">
    <source>
        <dbReference type="EMBL" id="KKK73686.1"/>
    </source>
</evidence>